<evidence type="ECO:0000313" key="1">
    <source>
        <dbReference type="EMBL" id="GMH16881.1"/>
    </source>
</evidence>
<reference evidence="1" key="1">
    <citation type="submission" date="2023-05" db="EMBL/GenBank/DDBJ databases">
        <title>Nepenthes gracilis genome sequencing.</title>
        <authorList>
            <person name="Fukushima K."/>
        </authorList>
    </citation>
    <scope>NUCLEOTIDE SEQUENCE</scope>
    <source>
        <strain evidence="1">SING2019-196</strain>
    </source>
</reference>
<comment type="caution">
    <text evidence="1">The sequence shown here is derived from an EMBL/GenBank/DDBJ whole genome shotgun (WGS) entry which is preliminary data.</text>
</comment>
<sequence length="306" mass="32938">MPAQLIDSGPIQTTYAECSSGSVGDVYENDEAHSGSMNDKLANVVTNTDHPELYEGAQYVADHATGSNGVANSEEFGPIPGVDDSTPESITLSPLPGCPVEGFEDSMAGAVMPCTLEHGLVHTLSMSPPKQEHCDLVAISQGCNSWLLFPLLLLIEDERKVLLKRPMVGLKIPWAELRMMVETRHLSFADFGWAAGLIWCIGSMLAASSWCSADPVCVECCRGLGAYCLAVLIDAARVPRSLAIVWVFGAMSLKWMILLFELEWGVFGNLDLSLRLVFLILDWGCCSIVNAPSVGEGLMLSADAVK</sequence>
<keyword evidence="2" id="KW-1185">Reference proteome</keyword>
<gene>
    <name evidence="1" type="ORF">Nepgr_018722</name>
</gene>
<dbReference type="AlphaFoldDB" id="A0AAD3SVR2"/>
<accession>A0AAD3SVR2</accession>
<evidence type="ECO:0000313" key="2">
    <source>
        <dbReference type="Proteomes" id="UP001279734"/>
    </source>
</evidence>
<protein>
    <submittedName>
        <fullName evidence="1">Uncharacterized protein</fullName>
    </submittedName>
</protein>
<name>A0AAD3SVR2_NEPGR</name>
<proteinExistence type="predicted"/>
<dbReference type="EMBL" id="BSYO01000017">
    <property type="protein sequence ID" value="GMH16881.1"/>
    <property type="molecule type" value="Genomic_DNA"/>
</dbReference>
<organism evidence="1 2">
    <name type="scientific">Nepenthes gracilis</name>
    <name type="common">Slender pitcher plant</name>
    <dbReference type="NCBI Taxonomy" id="150966"/>
    <lineage>
        <taxon>Eukaryota</taxon>
        <taxon>Viridiplantae</taxon>
        <taxon>Streptophyta</taxon>
        <taxon>Embryophyta</taxon>
        <taxon>Tracheophyta</taxon>
        <taxon>Spermatophyta</taxon>
        <taxon>Magnoliopsida</taxon>
        <taxon>eudicotyledons</taxon>
        <taxon>Gunneridae</taxon>
        <taxon>Pentapetalae</taxon>
        <taxon>Caryophyllales</taxon>
        <taxon>Nepenthaceae</taxon>
        <taxon>Nepenthes</taxon>
    </lineage>
</organism>
<dbReference type="Proteomes" id="UP001279734">
    <property type="component" value="Unassembled WGS sequence"/>
</dbReference>